<keyword evidence="2" id="KW-1185">Reference proteome</keyword>
<sequence>MTPTRHSRWAPAGPHPPRHASPTRPHAQPMQTVPSQPGVVALVDKAAVDPPRVHTGAIATPATLATAVVAVVAAATIAAAVSGRAATPPGASAAPPDASSRPDLNLCRSGPRRHDRPARRRVHRFHCRACRRRPNPPPGPRPPIRQDRGTNMSRGPPPALAHCANRRPPPVPNPSHQPPPPTP</sequence>
<evidence type="ECO:0000313" key="2">
    <source>
        <dbReference type="Proteomes" id="UP000798662"/>
    </source>
</evidence>
<proteinExistence type="predicted"/>
<name>A0ACC3CKA3_PYRYE</name>
<comment type="caution">
    <text evidence="1">The sequence shown here is derived from an EMBL/GenBank/DDBJ whole genome shotgun (WGS) entry which is preliminary data.</text>
</comment>
<dbReference type="Proteomes" id="UP000798662">
    <property type="component" value="Chromosome 3"/>
</dbReference>
<accession>A0ACC3CKA3</accession>
<protein>
    <submittedName>
        <fullName evidence="1">Uncharacterized protein</fullName>
    </submittedName>
</protein>
<gene>
    <name evidence="1" type="ORF">I4F81_012877</name>
</gene>
<organism evidence="1 2">
    <name type="scientific">Pyropia yezoensis</name>
    <name type="common">Susabi-nori</name>
    <name type="synonym">Porphyra yezoensis</name>
    <dbReference type="NCBI Taxonomy" id="2788"/>
    <lineage>
        <taxon>Eukaryota</taxon>
        <taxon>Rhodophyta</taxon>
        <taxon>Bangiophyceae</taxon>
        <taxon>Bangiales</taxon>
        <taxon>Bangiaceae</taxon>
        <taxon>Pyropia</taxon>
    </lineage>
</organism>
<reference evidence="1" key="1">
    <citation type="submission" date="2019-11" db="EMBL/GenBank/DDBJ databases">
        <title>Nori genome reveals adaptations in red seaweeds to the harsh intertidal environment.</title>
        <authorList>
            <person name="Wang D."/>
            <person name="Mao Y."/>
        </authorList>
    </citation>
    <scope>NUCLEOTIDE SEQUENCE</scope>
    <source>
        <tissue evidence="1">Gametophyte</tissue>
    </source>
</reference>
<dbReference type="EMBL" id="CM020620">
    <property type="protein sequence ID" value="KAK1870417.1"/>
    <property type="molecule type" value="Genomic_DNA"/>
</dbReference>
<evidence type="ECO:0000313" key="1">
    <source>
        <dbReference type="EMBL" id="KAK1870417.1"/>
    </source>
</evidence>